<keyword evidence="2" id="KW-1185">Reference proteome</keyword>
<sequence length="397" mass="43070">MYRPEPFSSATWWAPLRTPVSSCGTIPHTASMPSVGVQFRACLRPSPRHPPRTAEPCVGGRPALLSPASADAPHVLCGPGHRLLVQRGDTEVAVRDLDQNGPEVRFPAPWPRGFGSVTVSPAGDVAVFAGVHALRAVDRAGAVLWEVRHGCWSSTVCAEPHTSFVEYADDRNHRYADHGSAAFSPDGKLLWAHVRSDSGEDLEEWLVLDPADGTVLGRVGTGTVGSSFPTPHPDPAYMGLTVGEGDEDSPALWGRWDGRTLSVRRLDEQVLLAVSPSGRHLLATDPGQWCLYLLQKEDGEELRRLAAADAVPPPSGDDHARWDYEAAFPHDDAAVVGTGYDMGDPRHWLVDPATMTLRGRIAYPFPVHGSARGAGHGTWYTVSQDQTLLYLWRLDGR</sequence>
<protein>
    <recommendedName>
        <fullName evidence="3">WD40 repeat domain-containing protein</fullName>
    </recommendedName>
</protein>
<dbReference type="SUPFAM" id="SSF82171">
    <property type="entry name" value="DPP6 N-terminal domain-like"/>
    <property type="match status" value="1"/>
</dbReference>
<name>B5HAW7_STRE2</name>
<proteinExistence type="predicted"/>
<accession>B5HAW7</accession>
<gene>
    <name evidence="1" type="ORF">SSDG_02375</name>
</gene>
<dbReference type="AlphaFoldDB" id="B5HAW7"/>
<organism evidence="1 2">
    <name type="scientific">Streptomyces pristinaespiralis (strain ATCC 25486 / DSM 40338 / CBS 914.69 / JCM 4507 / KCC S-0507 / NBRC 13074 / NRRL 2958 / 5647)</name>
    <dbReference type="NCBI Taxonomy" id="457429"/>
    <lineage>
        <taxon>Bacteria</taxon>
        <taxon>Bacillati</taxon>
        <taxon>Actinomycetota</taxon>
        <taxon>Actinomycetes</taxon>
        <taxon>Kitasatosporales</taxon>
        <taxon>Streptomycetaceae</taxon>
        <taxon>Streptomyces</taxon>
    </lineage>
</organism>
<reference evidence="2" key="1">
    <citation type="submission" date="2008-02" db="EMBL/GenBank/DDBJ databases">
        <authorList>
            <consortium name="The Broad Institute Genome Sequencing Platform"/>
            <person name="Fischbach M."/>
            <person name="Ward D."/>
            <person name="Young S."/>
            <person name="Jaffe D."/>
            <person name="Gnerre S."/>
            <person name="Berlin A."/>
            <person name="Heiman D."/>
            <person name="Hepburn T."/>
            <person name="Sykes S."/>
            <person name="Alvarado L."/>
            <person name="Kodira C.D."/>
            <person name="Straight P."/>
            <person name="Clardy J."/>
            <person name="Hung D."/>
            <person name="Kolter R."/>
            <person name="Mekalanos J."/>
            <person name="Walker S."/>
            <person name="Walsh C.T."/>
            <person name="Lander E."/>
            <person name="Galagan J."/>
            <person name="Nusbaum C."/>
            <person name="Birren B."/>
        </authorList>
    </citation>
    <scope>NUCLEOTIDE SEQUENCE [LARGE SCALE GENOMIC DNA]</scope>
    <source>
        <strain evidence="2">ATCC 25486 / DSM 40338 / CBS 914.69 / JCM 4507 / NBRC 13074 / NRRL 2958 / 5647</strain>
    </source>
</reference>
<dbReference type="EMBL" id="CM000950">
    <property type="protein sequence ID" value="EDY63979.1"/>
    <property type="molecule type" value="Genomic_DNA"/>
</dbReference>
<dbReference type="Proteomes" id="UP000002805">
    <property type="component" value="Chromosome"/>
</dbReference>
<dbReference type="HOGENOM" id="CLU_769228_0_0_11"/>
<dbReference type="eggNOG" id="ENOG5033TB7">
    <property type="taxonomic scope" value="Bacteria"/>
</dbReference>
<reference evidence="2" key="2">
    <citation type="submission" date="2009-10" db="EMBL/GenBank/DDBJ databases">
        <title>The genome sequence of Streptomyces pristinaespiralis strain ATCC 25486.</title>
        <authorList>
            <consortium name="The Broad Institute Genome Sequencing Platform"/>
            <consortium name="Broad Institute Microbial Sequencing Center"/>
            <person name="Fischbach M."/>
            <person name="Godfrey P."/>
            <person name="Ward D."/>
            <person name="Young S."/>
            <person name="Zeng Q."/>
            <person name="Koehrsen M."/>
            <person name="Alvarado L."/>
            <person name="Berlin A.M."/>
            <person name="Bochicchio J."/>
            <person name="Borenstein D."/>
            <person name="Chapman S.B."/>
            <person name="Chen Z."/>
            <person name="Engels R."/>
            <person name="Freedman E."/>
            <person name="Gellesch M."/>
            <person name="Goldberg J."/>
            <person name="Griggs A."/>
            <person name="Gujja S."/>
            <person name="Heilman E.R."/>
            <person name="Heiman D.I."/>
            <person name="Hepburn T.A."/>
            <person name="Howarth C."/>
            <person name="Jen D."/>
            <person name="Larson L."/>
            <person name="Lewis B."/>
            <person name="Mehta T."/>
            <person name="Park D."/>
            <person name="Pearson M."/>
            <person name="Richards J."/>
            <person name="Roberts A."/>
            <person name="Saif S."/>
            <person name="Shea T.D."/>
            <person name="Shenoy N."/>
            <person name="Sisk P."/>
            <person name="Stolte C."/>
            <person name="Sykes S.N."/>
            <person name="Thomson T."/>
            <person name="Walk T."/>
            <person name="White J."/>
            <person name="Yandava C."/>
            <person name="Straight P."/>
            <person name="Clardy J."/>
            <person name="Hung D."/>
            <person name="Kolter R."/>
            <person name="Mekalanos J."/>
            <person name="Walker S."/>
            <person name="Walsh C.T."/>
            <person name="Wieland-Brown L.C."/>
            <person name="Haas B."/>
            <person name="Nusbaum C."/>
            <person name="Birren B."/>
        </authorList>
    </citation>
    <scope>NUCLEOTIDE SEQUENCE [LARGE SCALE GENOMIC DNA]</scope>
    <source>
        <strain evidence="2">ATCC 25486 / DSM 40338 / CBS 914.69 / JCM 4507 / NBRC 13074 / NRRL 2958 / 5647</strain>
    </source>
</reference>
<evidence type="ECO:0008006" key="3">
    <source>
        <dbReference type="Google" id="ProtNLM"/>
    </source>
</evidence>
<evidence type="ECO:0000313" key="1">
    <source>
        <dbReference type="EMBL" id="EDY63979.1"/>
    </source>
</evidence>
<evidence type="ECO:0000313" key="2">
    <source>
        <dbReference type="Proteomes" id="UP000002805"/>
    </source>
</evidence>